<comment type="caution">
    <text evidence="1">The sequence shown here is derived from an EMBL/GenBank/DDBJ whole genome shotgun (WGS) entry which is preliminary data.</text>
</comment>
<reference evidence="1 2" key="1">
    <citation type="journal article" date="2019" name="Sci. Rep.">
        <title>Orb-weaving spider Araneus ventricosus genome elucidates the spidroin gene catalogue.</title>
        <authorList>
            <person name="Kono N."/>
            <person name="Nakamura H."/>
            <person name="Ohtoshi R."/>
            <person name="Moran D.A.P."/>
            <person name="Shinohara A."/>
            <person name="Yoshida Y."/>
            <person name="Fujiwara M."/>
            <person name="Mori M."/>
            <person name="Tomita M."/>
            <person name="Arakawa K."/>
        </authorList>
    </citation>
    <scope>NUCLEOTIDE SEQUENCE [LARGE SCALE GENOMIC DNA]</scope>
</reference>
<accession>A0A4Y2U8H1</accession>
<dbReference type="AlphaFoldDB" id="A0A4Y2U8H1"/>
<organism evidence="1 2">
    <name type="scientific">Araneus ventricosus</name>
    <name type="common">Orbweaver spider</name>
    <name type="synonym">Epeira ventricosa</name>
    <dbReference type="NCBI Taxonomy" id="182803"/>
    <lineage>
        <taxon>Eukaryota</taxon>
        <taxon>Metazoa</taxon>
        <taxon>Ecdysozoa</taxon>
        <taxon>Arthropoda</taxon>
        <taxon>Chelicerata</taxon>
        <taxon>Arachnida</taxon>
        <taxon>Araneae</taxon>
        <taxon>Araneomorphae</taxon>
        <taxon>Entelegynae</taxon>
        <taxon>Araneoidea</taxon>
        <taxon>Araneidae</taxon>
        <taxon>Araneus</taxon>
    </lineage>
</organism>
<keyword evidence="2" id="KW-1185">Reference proteome</keyword>
<gene>
    <name evidence="1" type="ORF">AVEN_31311_1</name>
</gene>
<name>A0A4Y2U8H1_ARAVE</name>
<evidence type="ECO:0000313" key="2">
    <source>
        <dbReference type="Proteomes" id="UP000499080"/>
    </source>
</evidence>
<evidence type="ECO:0000313" key="1">
    <source>
        <dbReference type="EMBL" id="GBO07976.1"/>
    </source>
</evidence>
<protein>
    <submittedName>
        <fullName evidence="1">Uncharacterized protein</fullName>
    </submittedName>
</protein>
<sequence>MNIWGEPSCMKIVDIRQCMCCSCGNTNICSLPWYRQSMTEHVREPCAVISSKKNGPRVNVSVNTHQRVNFGECRGISLSIRGFSLAQLREFCVLAVSLR</sequence>
<dbReference type="EMBL" id="BGPR01033874">
    <property type="protein sequence ID" value="GBO07976.1"/>
    <property type="molecule type" value="Genomic_DNA"/>
</dbReference>
<proteinExistence type="predicted"/>
<dbReference type="Proteomes" id="UP000499080">
    <property type="component" value="Unassembled WGS sequence"/>
</dbReference>